<protein>
    <submittedName>
        <fullName evidence="9">SH2 domain-containing protein</fullName>
    </submittedName>
</protein>
<feature type="compositionally biased region" description="Polar residues" evidence="6">
    <location>
        <begin position="118"/>
        <end position="139"/>
    </location>
</feature>
<dbReference type="PRINTS" id="PR00401">
    <property type="entry name" value="SH2DOMAIN"/>
</dbReference>
<dbReference type="InterPro" id="IPR013625">
    <property type="entry name" value="PTB"/>
</dbReference>
<dbReference type="InterPro" id="IPR033929">
    <property type="entry name" value="Tensin_PTB"/>
</dbReference>
<dbReference type="SMART" id="SM00462">
    <property type="entry name" value="PTB"/>
    <property type="match status" value="1"/>
</dbReference>
<reference evidence="9" key="1">
    <citation type="submission" date="2022-11" db="UniProtKB">
        <authorList>
            <consortium name="WormBaseParasite"/>
        </authorList>
    </citation>
    <scope>IDENTIFICATION</scope>
</reference>
<evidence type="ECO:0000256" key="6">
    <source>
        <dbReference type="SAM" id="MobiDB-lite"/>
    </source>
</evidence>
<dbReference type="AlphaFoldDB" id="A0A914ELP7"/>
<feature type="compositionally biased region" description="Polar residues" evidence="6">
    <location>
        <begin position="155"/>
        <end position="188"/>
    </location>
</feature>
<evidence type="ECO:0000313" key="8">
    <source>
        <dbReference type="Proteomes" id="UP000887540"/>
    </source>
</evidence>
<feature type="domain" description="SH2" evidence="7">
    <location>
        <begin position="230"/>
        <end position="334"/>
    </location>
</feature>
<dbReference type="WBParaSite" id="ACRNAN_scaffold9301.g28882.t1">
    <property type="protein sequence ID" value="ACRNAN_scaffold9301.g28882.t1"/>
    <property type="gene ID" value="ACRNAN_scaffold9301.g28882"/>
</dbReference>
<comment type="similarity">
    <text evidence="1">Belongs to the PTEN phosphatase protein family.</text>
</comment>
<evidence type="ECO:0000313" key="9">
    <source>
        <dbReference type="WBParaSite" id="ACRNAN_scaffold9301.g28882.t1"/>
    </source>
</evidence>
<dbReference type="Pfam" id="PF08416">
    <property type="entry name" value="PTB"/>
    <property type="match status" value="1"/>
</dbReference>
<evidence type="ECO:0000256" key="2">
    <source>
        <dbReference type="ARBA" id="ARBA00022801"/>
    </source>
</evidence>
<feature type="region of interest" description="Disordered" evidence="6">
    <location>
        <begin position="112"/>
        <end position="191"/>
    </location>
</feature>
<dbReference type="PANTHER" id="PTHR45734:SF10">
    <property type="entry name" value="BLISTERY, ISOFORM A"/>
    <property type="match status" value="1"/>
</dbReference>
<dbReference type="InterPro" id="IPR000980">
    <property type="entry name" value="SH2"/>
</dbReference>
<dbReference type="InterPro" id="IPR036860">
    <property type="entry name" value="SH2_dom_sf"/>
</dbReference>
<dbReference type="PROSITE" id="PS50001">
    <property type="entry name" value="SH2"/>
    <property type="match status" value="1"/>
</dbReference>
<evidence type="ECO:0000256" key="5">
    <source>
        <dbReference type="PROSITE-ProRule" id="PRU00191"/>
    </source>
</evidence>
<keyword evidence="4 5" id="KW-0727">SH2 domain</keyword>
<dbReference type="CDD" id="cd01213">
    <property type="entry name" value="PTB_tensin"/>
    <property type="match status" value="1"/>
</dbReference>
<name>A0A914ELP7_9BILA</name>
<dbReference type="InterPro" id="IPR011993">
    <property type="entry name" value="PH-like_dom_sf"/>
</dbReference>
<feature type="compositionally biased region" description="Low complexity" evidence="6">
    <location>
        <begin position="17"/>
        <end position="48"/>
    </location>
</feature>
<keyword evidence="3" id="KW-0904">Protein phosphatase</keyword>
<accession>A0A914ELP7</accession>
<dbReference type="PANTHER" id="PTHR45734">
    <property type="entry name" value="TENSIN"/>
    <property type="match status" value="1"/>
</dbReference>
<dbReference type="Proteomes" id="UP000887540">
    <property type="component" value="Unplaced"/>
</dbReference>
<organism evidence="8 9">
    <name type="scientific">Acrobeloides nanus</name>
    <dbReference type="NCBI Taxonomy" id="290746"/>
    <lineage>
        <taxon>Eukaryota</taxon>
        <taxon>Metazoa</taxon>
        <taxon>Ecdysozoa</taxon>
        <taxon>Nematoda</taxon>
        <taxon>Chromadorea</taxon>
        <taxon>Rhabditida</taxon>
        <taxon>Tylenchina</taxon>
        <taxon>Cephalobomorpha</taxon>
        <taxon>Cephaloboidea</taxon>
        <taxon>Cephalobidae</taxon>
        <taxon>Acrobeloides</taxon>
    </lineage>
</organism>
<evidence type="ECO:0000256" key="4">
    <source>
        <dbReference type="ARBA" id="ARBA00022999"/>
    </source>
</evidence>
<keyword evidence="8" id="KW-1185">Reference proteome</keyword>
<keyword evidence="2" id="KW-0378">Hydrolase</keyword>
<evidence type="ECO:0000256" key="1">
    <source>
        <dbReference type="ARBA" id="ARBA00007881"/>
    </source>
</evidence>
<dbReference type="CDD" id="cd09927">
    <property type="entry name" value="SH2_Tensin_like"/>
    <property type="match status" value="1"/>
</dbReference>
<dbReference type="Gene3D" id="2.30.29.30">
    <property type="entry name" value="Pleckstrin-homology domain (PH domain)/Phosphotyrosine-binding domain (PTB)"/>
    <property type="match status" value="1"/>
</dbReference>
<dbReference type="SUPFAM" id="SSF55550">
    <property type="entry name" value="SH2 domain"/>
    <property type="match status" value="1"/>
</dbReference>
<dbReference type="GO" id="GO:0004721">
    <property type="term" value="F:phosphoprotein phosphatase activity"/>
    <property type="evidence" value="ECO:0007669"/>
    <property type="project" value="UniProtKB-KW"/>
</dbReference>
<dbReference type="GO" id="GO:0005925">
    <property type="term" value="C:focal adhesion"/>
    <property type="evidence" value="ECO:0007669"/>
    <property type="project" value="TreeGrafter"/>
</dbReference>
<dbReference type="Pfam" id="PF00017">
    <property type="entry name" value="SH2"/>
    <property type="match status" value="1"/>
</dbReference>
<dbReference type="SUPFAM" id="SSF50729">
    <property type="entry name" value="PH domain-like"/>
    <property type="match status" value="1"/>
</dbReference>
<proteinExistence type="inferred from homology"/>
<evidence type="ECO:0000259" key="7">
    <source>
        <dbReference type="PROSITE" id="PS50001"/>
    </source>
</evidence>
<dbReference type="InterPro" id="IPR035012">
    <property type="entry name" value="Tensin-like_SH2"/>
</dbReference>
<dbReference type="Gene3D" id="3.30.505.10">
    <property type="entry name" value="SH2 domain"/>
    <property type="match status" value="1"/>
</dbReference>
<dbReference type="SMART" id="SM00252">
    <property type="entry name" value="SH2"/>
    <property type="match status" value="1"/>
</dbReference>
<feature type="region of interest" description="Disordered" evidence="6">
    <location>
        <begin position="1"/>
        <end position="58"/>
    </location>
</feature>
<dbReference type="InterPro" id="IPR051484">
    <property type="entry name" value="Tensin_PTEN_phosphatase"/>
</dbReference>
<sequence>MPWNNLQIAPDEHSELTTTSSQASSSSSSPAIASAAHSPIPTSTSLSIPPEPAPTTSSTVAVNITNSVQASTTDAIIPNPTSSAYVNHNVNNGVIRHIPIYIEKKSFLIKEEPRPGPSMSTSMNETYRPNKSPVVNSRASVPESGRVSRNYIQEVRQNGPSPYSNTKSQFSSPELNSLSRTLNSQSEENAYPPRTLSRINKLNVIMESGKNTGEVIHHHPVFVKDTSKYWYKPNISREEAINMLRDKPPGTFVVRDSNSFPGAFGLALKVSQPPAGVPTGDGTELVRHFLIEPSPKGVKLKGCNNEPIFGSLAALVYQHSITPMALPTKLILPEYDPATSPEHLNAAQALLEQGAACNVTYICSYDTESLTGPEAVRRTISEAFSLFARGAIKPVSVHFKVSAQGITLTDNTRTLFFRRHYPVLSVTHAGVDPEERRWDNNNVLQLPPTYVRQAKIFGFVARKIPTRQDNACHVFAELDPEQPANAVVNFITKVMMGQGPKKSPYI</sequence>
<evidence type="ECO:0000256" key="3">
    <source>
        <dbReference type="ARBA" id="ARBA00022912"/>
    </source>
</evidence>
<dbReference type="InterPro" id="IPR006020">
    <property type="entry name" value="PTB/PI_dom"/>
</dbReference>